<evidence type="ECO:0000256" key="15">
    <source>
        <dbReference type="RuleBase" id="RU000591"/>
    </source>
</evidence>
<accession>A0A9Q7EXN5</accession>
<dbReference type="GO" id="GO:0043565">
    <property type="term" value="F:sequence-specific DNA binding"/>
    <property type="evidence" value="ECO:0007669"/>
    <property type="project" value="UniProtKB-UniRule"/>
</dbReference>
<dbReference type="InterPro" id="IPR004815">
    <property type="entry name" value="Lon_bac/euk-typ"/>
</dbReference>
<dbReference type="Pfam" id="PF02190">
    <property type="entry name" value="LON_substr_bdg"/>
    <property type="match status" value="1"/>
</dbReference>
<dbReference type="InterPro" id="IPR020568">
    <property type="entry name" value="Ribosomal_Su5_D2-typ_SF"/>
</dbReference>
<dbReference type="InterPro" id="IPR027065">
    <property type="entry name" value="Lon_Prtase"/>
</dbReference>
<evidence type="ECO:0000256" key="8">
    <source>
        <dbReference type="ARBA" id="ARBA00023016"/>
    </source>
</evidence>
<keyword evidence="4 10" id="KW-0547">Nucleotide-binding</keyword>
<dbReference type="PANTHER" id="PTHR10046">
    <property type="entry name" value="ATP DEPENDENT LON PROTEASE FAMILY MEMBER"/>
    <property type="match status" value="1"/>
</dbReference>
<comment type="similarity">
    <text evidence="10 11 14 15">Belongs to the peptidase S16 family.</text>
</comment>
<dbReference type="GO" id="GO:0005524">
    <property type="term" value="F:ATP binding"/>
    <property type="evidence" value="ECO:0007669"/>
    <property type="project" value="UniProtKB-UniRule"/>
</dbReference>
<dbReference type="SUPFAM" id="SSF88697">
    <property type="entry name" value="PUA domain-like"/>
    <property type="match status" value="1"/>
</dbReference>
<dbReference type="Pfam" id="PF05362">
    <property type="entry name" value="Lon_C"/>
    <property type="match status" value="1"/>
</dbReference>
<protein>
    <recommendedName>
        <fullName evidence="10 11">Lon protease</fullName>
        <ecNumber evidence="10 11">3.4.21.53</ecNumber>
    </recommendedName>
    <alternativeName>
        <fullName evidence="10">ATP-dependent protease La</fullName>
    </alternativeName>
</protein>
<dbReference type="Pfam" id="PF00004">
    <property type="entry name" value="AAA"/>
    <property type="match status" value="1"/>
</dbReference>
<comment type="subunit">
    <text evidence="10 11">Homohexamer. Organized in a ring with a central cavity.</text>
</comment>
<feature type="active site" evidence="10 12">
    <location>
        <position position="727"/>
    </location>
</feature>
<dbReference type="SUPFAM" id="SSF54211">
    <property type="entry name" value="Ribosomal protein S5 domain 2-like"/>
    <property type="match status" value="1"/>
</dbReference>
<dbReference type="FunFam" id="3.40.50.300:FF:000021">
    <property type="entry name" value="Lon protease homolog"/>
    <property type="match status" value="1"/>
</dbReference>
<evidence type="ECO:0000313" key="19">
    <source>
        <dbReference type="Proteomes" id="UP000671879"/>
    </source>
</evidence>
<comment type="function">
    <text evidence="10">ATP-dependent serine protease that mediates the selective degradation of mutant and abnormal proteins as well as certain short-lived regulatory proteins. Required for cellular homeostasis and for survival from DNA damage and developmental changes induced by stress. Degrades polypeptides processively to yield small peptide fragments that are 5 to 10 amino acids long. Binds to DNA in a double-stranded, site-specific manner.</text>
</comment>
<dbReference type="GO" id="GO:0004252">
    <property type="term" value="F:serine-type endopeptidase activity"/>
    <property type="evidence" value="ECO:0007669"/>
    <property type="project" value="UniProtKB-UniRule"/>
</dbReference>
<keyword evidence="2 10" id="KW-0963">Cytoplasm</keyword>
<evidence type="ECO:0000256" key="4">
    <source>
        <dbReference type="ARBA" id="ARBA00022741"/>
    </source>
</evidence>
<evidence type="ECO:0000256" key="11">
    <source>
        <dbReference type="PIRNR" id="PIRNR001174"/>
    </source>
</evidence>
<dbReference type="PROSITE" id="PS51787">
    <property type="entry name" value="LON_N"/>
    <property type="match status" value="1"/>
</dbReference>
<evidence type="ECO:0000256" key="7">
    <source>
        <dbReference type="ARBA" id="ARBA00022840"/>
    </source>
</evidence>
<evidence type="ECO:0000256" key="13">
    <source>
        <dbReference type="PIRSR" id="PIRSR001174-2"/>
    </source>
</evidence>
<sequence length="782" mass="87091">MEPLSRSERTPVLPVRDLVLFPGVIAPLYVGRPRSLKALEQAMLREKRLFVVAQRQMIDDDPTEDDLHEVGTLCNILQMARLPDGTTKILVEGLCRCRVESLRLEDDLYVADLEGIVESEEVTDVLEAMRRSVVEHFERYVTLHPRIPAEVLMSVLSAEGMGLVADLVASHMVLKVPEKQALLEMPSAEERLEALLKLLLRETDILELEHDIHDRVRQEMEKGQREYYLKEQLRVIQDELGQGDGMSEKEEFVQKVRKAKMPAEVQKKATKEIDRLAKMPSMSAEATVVRTYLDWLTSLPWQKQSRDHLDIGLASKVLDEDHYGLTEVKDRILEFLASRKMAGQEMKGQVLCLVGPPGVGKTSLARSVARALNRQFAQMSLGGMRDEAEIRGHRRTYVGALPGRIIQKIHQAGTRNPVLLLDEIDKVGADFRGDPAAALLEVLDPEQNDHFTDHYLEVPFDLSRVLFVTTANATHSIPKALLDRMETISVSGYVAEEKKHIVRRHLLPRVLREHGLTEGDFSLSEAALERIISEYTREAGVRNLERQLAKIARKVTRLLVETDEGSRSVKRPVKIGADRLVHFLGTAKSHRPDIPHVPTVGASIGLAWTESGGDVLVIEAVKLKGKGQITLTGNLGEIMQESAKTALGCLKSHAELLGKTSVPWEELDLHLHVPEGAIPKDGPSAGVTMALAIASAFTGRPIRCDVAMTGELTLLGRVLPIGGVREKVLAARRQGIMNVILPQANREDIGELPRWVHRGMAFHFVDSVDEVFRFALAVGDLP</sequence>
<dbReference type="InterPro" id="IPR003959">
    <property type="entry name" value="ATPase_AAA_core"/>
</dbReference>
<dbReference type="GO" id="GO:0006515">
    <property type="term" value="P:protein quality control for misfolded or incompletely synthesized proteins"/>
    <property type="evidence" value="ECO:0007669"/>
    <property type="project" value="UniProtKB-UniRule"/>
</dbReference>
<evidence type="ECO:0000259" key="17">
    <source>
        <dbReference type="PROSITE" id="PS51787"/>
    </source>
</evidence>
<organism evidence="18 19">
    <name type="scientific">Aminithiophilus ramosus</name>
    <dbReference type="NCBI Taxonomy" id="3029084"/>
    <lineage>
        <taxon>Bacteria</taxon>
        <taxon>Thermotogati</taxon>
        <taxon>Synergistota</taxon>
        <taxon>Synergistia</taxon>
        <taxon>Synergistales</taxon>
        <taxon>Aminithiophilaceae</taxon>
        <taxon>Aminithiophilus</taxon>
    </lineage>
</organism>
<evidence type="ECO:0000256" key="12">
    <source>
        <dbReference type="PIRSR" id="PIRSR001174-1"/>
    </source>
</evidence>
<name>A0A9Q7EXN5_9BACT</name>
<feature type="domain" description="Lon proteolytic" evidence="16">
    <location>
        <begin position="597"/>
        <end position="778"/>
    </location>
</feature>
<keyword evidence="19" id="KW-1185">Reference proteome</keyword>
<evidence type="ECO:0000256" key="9">
    <source>
        <dbReference type="ARBA" id="ARBA00050665"/>
    </source>
</evidence>
<evidence type="ECO:0000256" key="2">
    <source>
        <dbReference type="ARBA" id="ARBA00022490"/>
    </source>
</evidence>
<dbReference type="EC" id="3.4.21.53" evidence="10 11"/>
<feature type="binding site" evidence="10 13">
    <location>
        <begin position="355"/>
        <end position="362"/>
    </location>
    <ligand>
        <name>ATP</name>
        <dbReference type="ChEBI" id="CHEBI:30616"/>
    </ligand>
</feature>
<feature type="active site" evidence="10 12">
    <location>
        <position position="684"/>
    </location>
</feature>
<dbReference type="InterPro" id="IPR003111">
    <property type="entry name" value="Lon_prtase_N"/>
</dbReference>
<dbReference type="AlphaFoldDB" id="A0A9Q7EXN5"/>
<dbReference type="SMART" id="SM00382">
    <property type="entry name" value="AAA"/>
    <property type="match status" value="1"/>
</dbReference>
<keyword evidence="5 10" id="KW-0378">Hydrolase</keyword>
<dbReference type="Gene3D" id="1.10.8.60">
    <property type="match status" value="1"/>
</dbReference>
<dbReference type="InterPro" id="IPR027543">
    <property type="entry name" value="Lon_bac"/>
</dbReference>
<keyword evidence="3 10" id="KW-0645">Protease</keyword>
<dbReference type="EMBL" id="CP072943">
    <property type="protein sequence ID" value="QTX31181.1"/>
    <property type="molecule type" value="Genomic_DNA"/>
</dbReference>
<comment type="subcellular location">
    <subcellularLocation>
        <location evidence="1 10 11">Cytoplasm</location>
    </subcellularLocation>
</comment>
<dbReference type="InterPro" id="IPR027417">
    <property type="entry name" value="P-loop_NTPase"/>
</dbReference>
<dbReference type="HAMAP" id="MF_01973">
    <property type="entry name" value="lon_bact"/>
    <property type="match status" value="1"/>
</dbReference>
<dbReference type="Proteomes" id="UP000671879">
    <property type="component" value="Chromosome"/>
</dbReference>
<keyword evidence="6 10" id="KW-0720">Serine protease</keyword>
<dbReference type="InterPro" id="IPR054594">
    <property type="entry name" value="Lon_lid"/>
</dbReference>
<dbReference type="RefSeq" id="WP_274372325.1">
    <property type="nucleotide sequence ID" value="NZ_CP072943.1"/>
</dbReference>
<dbReference type="Gene3D" id="1.20.58.1480">
    <property type="match status" value="1"/>
</dbReference>
<dbReference type="GO" id="GO:0034605">
    <property type="term" value="P:cellular response to heat"/>
    <property type="evidence" value="ECO:0007669"/>
    <property type="project" value="UniProtKB-UniRule"/>
</dbReference>
<dbReference type="InterPro" id="IPR003593">
    <property type="entry name" value="AAA+_ATPase"/>
</dbReference>
<dbReference type="Gene3D" id="3.40.50.300">
    <property type="entry name" value="P-loop containing nucleotide triphosphate hydrolases"/>
    <property type="match status" value="1"/>
</dbReference>
<dbReference type="Gene3D" id="3.30.230.10">
    <property type="match status" value="1"/>
</dbReference>
<keyword evidence="8 10" id="KW-0346">Stress response</keyword>
<dbReference type="PIRSF" id="PIRSF001174">
    <property type="entry name" value="Lon_proteas"/>
    <property type="match status" value="1"/>
</dbReference>
<dbReference type="InterPro" id="IPR015947">
    <property type="entry name" value="PUA-like_sf"/>
</dbReference>
<dbReference type="GO" id="GO:0004176">
    <property type="term" value="F:ATP-dependent peptidase activity"/>
    <property type="evidence" value="ECO:0007669"/>
    <property type="project" value="UniProtKB-UniRule"/>
</dbReference>
<dbReference type="PRINTS" id="PR00830">
    <property type="entry name" value="ENDOLAPTASE"/>
</dbReference>
<dbReference type="GO" id="GO:0005737">
    <property type="term" value="C:cytoplasm"/>
    <property type="evidence" value="ECO:0007669"/>
    <property type="project" value="UniProtKB-SubCell"/>
</dbReference>
<keyword evidence="7 10" id="KW-0067">ATP-binding</keyword>
<dbReference type="InterPro" id="IPR008269">
    <property type="entry name" value="Lon_proteolytic"/>
</dbReference>
<dbReference type="SUPFAM" id="SSF52540">
    <property type="entry name" value="P-loop containing nucleoside triphosphate hydrolases"/>
    <property type="match status" value="1"/>
</dbReference>
<gene>
    <name evidence="10 18" type="primary">lon</name>
    <name evidence="18" type="ORF">KAR29_07085</name>
</gene>
<evidence type="ECO:0000256" key="5">
    <source>
        <dbReference type="ARBA" id="ARBA00022801"/>
    </source>
</evidence>
<dbReference type="Gene3D" id="2.30.130.40">
    <property type="entry name" value="LON domain-like"/>
    <property type="match status" value="1"/>
</dbReference>
<evidence type="ECO:0000256" key="6">
    <source>
        <dbReference type="ARBA" id="ARBA00022825"/>
    </source>
</evidence>
<dbReference type="FunFam" id="1.20.5.5270:FF:000002">
    <property type="entry name" value="Lon protease homolog"/>
    <property type="match status" value="1"/>
</dbReference>
<dbReference type="NCBIfam" id="TIGR00763">
    <property type="entry name" value="lon"/>
    <property type="match status" value="1"/>
</dbReference>
<dbReference type="InterPro" id="IPR008268">
    <property type="entry name" value="Peptidase_S16_AS"/>
</dbReference>
<dbReference type="InterPro" id="IPR014721">
    <property type="entry name" value="Ribsml_uS5_D2-typ_fold_subgr"/>
</dbReference>
<evidence type="ECO:0000256" key="10">
    <source>
        <dbReference type="HAMAP-Rule" id="MF_01973"/>
    </source>
</evidence>
<comment type="induction">
    <text evidence="10">By heat shock.</text>
</comment>
<evidence type="ECO:0000256" key="1">
    <source>
        <dbReference type="ARBA" id="ARBA00004496"/>
    </source>
</evidence>
<evidence type="ECO:0000256" key="14">
    <source>
        <dbReference type="PROSITE-ProRule" id="PRU01122"/>
    </source>
</evidence>
<evidence type="ECO:0000259" key="16">
    <source>
        <dbReference type="PROSITE" id="PS51786"/>
    </source>
</evidence>
<proteinExistence type="evidence at transcript level"/>
<dbReference type="GO" id="GO:0016887">
    <property type="term" value="F:ATP hydrolysis activity"/>
    <property type="evidence" value="ECO:0007669"/>
    <property type="project" value="UniProtKB-UniRule"/>
</dbReference>
<evidence type="ECO:0000256" key="3">
    <source>
        <dbReference type="ARBA" id="ARBA00022670"/>
    </source>
</evidence>
<dbReference type="CDD" id="cd19500">
    <property type="entry name" value="RecA-like_Lon"/>
    <property type="match status" value="1"/>
</dbReference>
<evidence type="ECO:0000313" key="18">
    <source>
        <dbReference type="EMBL" id="QTX31181.1"/>
    </source>
</evidence>
<dbReference type="Gene3D" id="1.20.5.5270">
    <property type="match status" value="1"/>
</dbReference>
<reference evidence="19" key="1">
    <citation type="submission" date="2021-04" db="EMBL/GenBank/DDBJ databases">
        <title>A novel Synergistetes isolate from a pyrite-forming mixed culture.</title>
        <authorList>
            <person name="Bunk B."/>
            <person name="Sproer C."/>
            <person name="Spring S."/>
            <person name="Pester M."/>
        </authorList>
    </citation>
    <scope>NUCLEOTIDE SEQUENCE [LARGE SCALE GENOMIC DNA]</scope>
    <source>
        <strain evidence="19">J.5.4.2-T.3.5.2</strain>
    </source>
</reference>
<dbReference type="InterPro" id="IPR046336">
    <property type="entry name" value="Lon_prtase_N_sf"/>
</dbReference>
<dbReference type="Pfam" id="PF22667">
    <property type="entry name" value="Lon_lid"/>
    <property type="match status" value="1"/>
</dbReference>
<feature type="domain" description="Lon N-terminal" evidence="17">
    <location>
        <begin position="10"/>
        <end position="203"/>
    </location>
</feature>
<dbReference type="PROSITE" id="PS01046">
    <property type="entry name" value="LON_SER"/>
    <property type="match status" value="1"/>
</dbReference>
<dbReference type="KEGG" id="aram:KAR29_07085"/>
<comment type="catalytic activity">
    <reaction evidence="9 10 11 14">
        <text>Hydrolysis of proteins in presence of ATP.</text>
        <dbReference type="EC" id="3.4.21.53"/>
    </reaction>
</comment>
<dbReference type="SMART" id="SM00464">
    <property type="entry name" value="LON"/>
    <property type="match status" value="1"/>
</dbReference>
<dbReference type="PROSITE" id="PS51786">
    <property type="entry name" value="LON_PROTEOLYTIC"/>
    <property type="match status" value="1"/>
</dbReference>